<dbReference type="GeneID" id="85416731"/>
<sequence length="88" mass="10316">MMCIHFYVLPLLAARAVLDIDYTVLIHSISEYSHCLDRLIMMCIFDILEPYGATFPYKQWACLLYCKEEVHVVLTLRDSCTELKKQII</sequence>
<keyword evidence="1" id="KW-0732">Signal</keyword>
<comment type="caution">
    <text evidence="2">The sequence shown here is derived from an EMBL/GenBank/DDBJ whole genome shotgun (WGS) entry which is preliminary data.</text>
</comment>
<proteinExistence type="predicted"/>
<keyword evidence="3" id="KW-1185">Reference proteome</keyword>
<reference evidence="2 3" key="1">
    <citation type="submission" date="2016-10" db="EMBL/GenBank/DDBJ databases">
        <title>The genome sequence of Colletotrichum fioriniae PJ7.</title>
        <authorList>
            <person name="Baroncelli R."/>
        </authorList>
    </citation>
    <scope>NUCLEOTIDE SEQUENCE [LARGE SCALE GENOMIC DNA]</scope>
    <source>
        <strain evidence="2 3">Tom-12</strain>
    </source>
</reference>
<dbReference type="Proteomes" id="UP001227543">
    <property type="component" value="Unassembled WGS sequence"/>
</dbReference>
<gene>
    <name evidence="2" type="ORF">CTAM01_16500</name>
</gene>
<feature type="signal peptide" evidence="1">
    <location>
        <begin position="1"/>
        <end position="19"/>
    </location>
</feature>
<dbReference type="RefSeq" id="XP_060372934.1">
    <property type="nucleotide sequence ID" value="XM_060532493.1"/>
</dbReference>
<evidence type="ECO:0008006" key="4">
    <source>
        <dbReference type="Google" id="ProtNLM"/>
    </source>
</evidence>
<organism evidence="2 3">
    <name type="scientific">Colletotrichum tamarilloi</name>
    <dbReference type="NCBI Taxonomy" id="1209934"/>
    <lineage>
        <taxon>Eukaryota</taxon>
        <taxon>Fungi</taxon>
        <taxon>Dikarya</taxon>
        <taxon>Ascomycota</taxon>
        <taxon>Pezizomycotina</taxon>
        <taxon>Sordariomycetes</taxon>
        <taxon>Hypocreomycetidae</taxon>
        <taxon>Glomerellales</taxon>
        <taxon>Glomerellaceae</taxon>
        <taxon>Colletotrichum</taxon>
        <taxon>Colletotrichum acutatum species complex</taxon>
    </lineage>
</organism>
<name>A0ABQ9QID6_9PEZI</name>
<feature type="chain" id="PRO_5045200008" description="Secreted protein" evidence="1">
    <location>
        <begin position="20"/>
        <end position="88"/>
    </location>
</feature>
<evidence type="ECO:0000256" key="1">
    <source>
        <dbReference type="SAM" id="SignalP"/>
    </source>
</evidence>
<accession>A0ABQ9QID6</accession>
<dbReference type="EMBL" id="MLFU01000228">
    <property type="protein sequence ID" value="KAK1471658.1"/>
    <property type="molecule type" value="Genomic_DNA"/>
</dbReference>
<evidence type="ECO:0000313" key="3">
    <source>
        <dbReference type="Proteomes" id="UP001227543"/>
    </source>
</evidence>
<evidence type="ECO:0000313" key="2">
    <source>
        <dbReference type="EMBL" id="KAK1471658.1"/>
    </source>
</evidence>
<protein>
    <recommendedName>
        <fullName evidence="4">Secreted protein</fullName>
    </recommendedName>
</protein>